<dbReference type="Proteomes" id="UP000324233">
    <property type="component" value="Plasmid pOJF2_2"/>
</dbReference>
<evidence type="ECO:0000256" key="2">
    <source>
        <dbReference type="SAM" id="Coils"/>
    </source>
</evidence>
<evidence type="ECO:0000313" key="5">
    <source>
        <dbReference type="EMBL" id="QEH39331.1"/>
    </source>
</evidence>
<feature type="compositionally biased region" description="Basic and acidic residues" evidence="3">
    <location>
        <begin position="73"/>
        <end position="109"/>
    </location>
</feature>
<evidence type="ECO:0000313" key="6">
    <source>
        <dbReference type="Proteomes" id="UP000324233"/>
    </source>
</evidence>
<feature type="compositionally biased region" description="Basic and acidic residues" evidence="3">
    <location>
        <begin position="230"/>
        <end position="239"/>
    </location>
</feature>
<name>A0A5B9WHG5_9BACT</name>
<dbReference type="Gene3D" id="3.30.565.10">
    <property type="entry name" value="Histidine kinase-like ATPase, C-terminal domain"/>
    <property type="match status" value="1"/>
</dbReference>
<dbReference type="PANTHER" id="PTHR44520:SF2">
    <property type="entry name" value="RESPONSE REGULATOR RCP1"/>
    <property type="match status" value="1"/>
</dbReference>
<dbReference type="SUPFAM" id="SSF52172">
    <property type="entry name" value="CheY-like"/>
    <property type="match status" value="1"/>
</dbReference>
<dbReference type="AlphaFoldDB" id="A0A5B9WHG5"/>
<dbReference type="InterPro" id="IPR011006">
    <property type="entry name" value="CheY-like_superfamily"/>
</dbReference>
<dbReference type="InterPro" id="IPR001789">
    <property type="entry name" value="Sig_transdc_resp-reg_receiver"/>
</dbReference>
<feature type="compositionally biased region" description="Low complexity" evidence="3">
    <location>
        <begin position="215"/>
        <end position="228"/>
    </location>
</feature>
<sequence length="415" mass="45328">MALQDVTARRDAERAAAALAAELRRSNRDLEDLAAAASHDLQEPLRKIQAFGELLSETGRQVGRGGPRLSGPDARRRCEDAGADRRLARLRPRRDESPAPPARRAEPGRREVLADLEVQVEGMGARVEVGELPTVVADPAQMRGRLLQNLLSNALKFRRAGELAVVRVFDPDAGDRRGATRRIAVQDEGIGFDPKFAEKIFGLFERLHGRGAYEGTASAWPSAGGSSAERGPDPRDRRSGPGGDVSSSSCRPAGQEGSSRMPDATRKITILMADDDPDDRDFARRALSQSRLTNDLRCVEDGQELLDYLGRRGRYAPEGSAPRPGLILLDLNMPGVDGREALQVIKADPTLRQIPVVILTTSRAEEDIFRSYDLGANSFITKPVSLAGLVEVMRDLGHYWFEIVELSGGDETRQP</sequence>
<dbReference type="InterPro" id="IPR003594">
    <property type="entry name" value="HATPase_dom"/>
</dbReference>
<dbReference type="Gene3D" id="1.10.287.130">
    <property type="match status" value="1"/>
</dbReference>
<dbReference type="GO" id="GO:0000155">
    <property type="term" value="F:phosphorelay sensor kinase activity"/>
    <property type="evidence" value="ECO:0007669"/>
    <property type="project" value="InterPro"/>
</dbReference>
<dbReference type="PROSITE" id="PS50110">
    <property type="entry name" value="RESPONSE_REGULATORY"/>
    <property type="match status" value="1"/>
</dbReference>
<organism evidence="5 6">
    <name type="scientific">Aquisphaera giovannonii</name>
    <dbReference type="NCBI Taxonomy" id="406548"/>
    <lineage>
        <taxon>Bacteria</taxon>
        <taxon>Pseudomonadati</taxon>
        <taxon>Planctomycetota</taxon>
        <taxon>Planctomycetia</taxon>
        <taxon>Isosphaerales</taxon>
        <taxon>Isosphaeraceae</taxon>
        <taxon>Aquisphaera</taxon>
    </lineage>
</organism>
<dbReference type="InterPro" id="IPR052893">
    <property type="entry name" value="TCS_response_regulator"/>
</dbReference>
<protein>
    <submittedName>
        <fullName evidence="5">Response regulator rcp1</fullName>
    </submittedName>
</protein>
<proteinExistence type="predicted"/>
<dbReference type="InterPro" id="IPR036890">
    <property type="entry name" value="HATPase_C_sf"/>
</dbReference>
<evidence type="ECO:0000259" key="4">
    <source>
        <dbReference type="PROSITE" id="PS50110"/>
    </source>
</evidence>
<dbReference type="OrthoDB" id="195863at2"/>
<evidence type="ECO:0000256" key="1">
    <source>
        <dbReference type="PROSITE-ProRule" id="PRU00169"/>
    </source>
</evidence>
<reference evidence="5 6" key="1">
    <citation type="submission" date="2019-08" db="EMBL/GenBank/DDBJ databases">
        <title>Deep-cultivation of Planctomycetes and their phenomic and genomic characterization uncovers novel biology.</title>
        <authorList>
            <person name="Wiegand S."/>
            <person name="Jogler M."/>
            <person name="Boedeker C."/>
            <person name="Pinto D."/>
            <person name="Vollmers J."/>
            <person name="Rivas-Marin E."/>
            <person name="Kohn T."/>
            <person name="Peeters S.H."/>
            <person name="Heuer A."/>
            <person name="Rast P."/>
            <person name="Oberbeckmann S."/>
            <person name="Bunk B."/>
            <person name="Jeske O."/>
            <person name="Meyerdierks A."/>
            <person name="Storesund J.E."/>
            <person name="Kallscheuer N."/>
            <person name="Luecker S."/>
            <person name="Lage O.M."/>
            <person name="Pohl T."/>
            <person name="Merkel B.J."/>
            <person name="Hornburger P."/>
            <person name="Mueller R.-W."/>
            <person name="Bruemmer F."/>
            <person name="Labrenz M."/>
            <person name="Spormann A.M."/>
            <person name="Op den Camp H."/>
            <person name="Overmann J."/>
            <person name="Amann R."/>
            <person name="Jetten M.S.M."/>
            <person name="Mascher T."/>
            <person name="Medema M.H."/>
            <person name="Devos D.P."/>
            <person name="Kaster A.-K."/>
            <person name="Ovreas L."/>
            <person name="Rohde M."/>
            <person name="Galperin M.Y."/>
            <person name="Jogler C."/>
        </authorList>
    </citation>
    <scope>NUCLEOTIDE SEQUENCE [LARGE SCALE GENOMIC DNA]</scope>
    <source>
        <strain evidence="5 6">OJF2</strain>
        <plasmid evidence="6">pojf2_2</plasmid>
    </source>
</reference>
<dbReference type="SMART" id="SM00448">
    <property type="entry name" value="REC"/>
    <property type="match status" value="1"/>
</dbReference>
<dbReference type="EMBL" id="CP042999">
    <property type="protein sequence ID" value="QEH39331.1"/>
    <property type="molecule type" value="Genomic_DNA"/>
</dbReference>
<feature type="modified residue" description="4-aspartylphosphate" evidence="1">
    <location>
        <position position="330"/>
    </location>
</feature>
<accession>A0A5B9WHG5</accession>
<dbReference type="KEGG" id="agv:OJF2_79460"/>
<dbReference type="SUPFAM" id="SSF55874">
    <property type="entry name" value="ATPase domain of HSP90 chaperone/DNA topoisomerase II/histidine kinase"/>
    <property type="match status" value="1"/>
</dbReference>
<feature type="domain" description="Response regulatory" evidence="4">
    <location>
        <begin position="269"/>
        <end position="397"/>
    </location>
</feature>
<keyword evidence="6" id="KW-1185">Reference proteome</keyword>
<evidence type="ECO:0000256" key="3">
    <source>
        <dbReference type="SAM" id="MobiDB-lite"/>
    </source>
</evidence>
<feature type="region of interest" description="Disordered" evidence="3">
    <location>
        <begin position="59"/>
        <end position="109"/>
    </location>
</feature>
<gene>
    <name evidence="5" type="primary">rcp1</name>
    <name evidence="5" type="ORF">OJF2_79460</name>
</gene>
<feature type="coiled-coil region" evidence="2">
    <location>
        <begin position="9"/>
        <end position="40"/>
    </location>
</feature>
<keyword evidence="1" id="KW-0597">Phosphoprotein</keyword>
<dbReference type="PANTHER" id="PTHR44520">
    <property type="entry name" value="RESPONSE REGULATOR RCP1-RELATED"/>
    <property type="match status" value="1"/>
</dbReference>
<geneLocation type="plasmid" evidence="6">
    <name>pojf2_2</name>
</geneLocation>
<keyword evidence="2" id="KW-0175">Coiled coil</keyword>
<dbReference type="Pfam" id="PF02518">
    <property type="entry name" value="HATPase_c"/>
    <property type="match status" value="1"/>
</dbReference>
<dbReference type="CDD" id="cd17557">
    <property type="entry name" value="REC_Rcp-like"/>
    <property type="match status" value="1"/>
</dbReference>
<dbReference type="SUPFAM" id="SSF47384">
    <property type="entry name" value="Homodimeric domain of signal transducing histidine kinase"/>
    <property type="match status" value="1"/>
</dbReference>
<dbReference type="Gene3D" id="3.40.50.2300">
    <property type="match status" value="1"/>
</dbReference>
<feature type="region of interest" description="Disordered" evidence="3">
    <location>
        <begin position="215"/>
        <end position="265"/>
    </location>
</feature>
<dbReference type="Pfam" id="PF00072">
    <property type="entry name" value="Response_reg"/>
    <property type="match status" value="1"/>
</dbReference>
<keyword evidence="5" id="KW-0614">Plasmid</keyword>
<dbReference type="InterPro" id="IPR036097">
    <property type="entry name" value="HisK_dim/P_sf"/>
</dbReference>